<dbReference type="GO" id="GO:0005524">
    <property type="term" value="F:ATP binding"/>
    <property type="evidence" value="ECO:0007669"/>
    <property type="project" value="UniProtKB-KW"/>
</dbReference>
<keyword evidence="8" id="KW-1185">Reference proteome</keyword>
<proteinExistence type="predicted"/>
<evidence type="ECO:0000256" key="4">
    <source>
        <dbReference type="ARBA" id="ARBA00022840"/>
    </source>
</evidence>
<feature type="region of interest" description="Disordered" evidence="5">
    <location>
        <begin position="474"/>
        <end position="498"/>
    </location>
</feature>
<feature type="compositionally biased region" description="Polar residues" evidence="5">
    <location>
        <begin position="396"/>
        <end position="411"/>
    </location>
</feature>
<comment type="caution">
    <text evidence="7">The sequence shown here is derived from an EMBL/GenBank/DDBJ whole genome shotgun (WGS) entry which is preliminary data.</text>
</comment>
<dbReference type="EMBL" id="BIFQ01000001">
    <property type="protein sequence ID" value="GCE04026.1"/>
    <property type="molecule type" value="Genomic_DNA"/>
</dbReference>
<gene>
    <name evidence="7" type="ORF">KDAU_13550</name>
</gene>
<dbReference type="Gene3D" id="1.10.510.10">
    <property type="entry name" value="Transferase(Phosphotransferase) domain 1"/>
    <property type="match status" value="1"/>
</dbReference>
<keyword evidence="3" id="KW-0418">Kinase</keyword>
<evidence type="ECO:0000256" key="5">
    <source>
        <dbReference type="SAM" id="MobiDB-lite"/>
    </source>
</evidence>
<feature type="compositionally biased region" description="Acidic residues" evidence="5">
    <location>
        <begin position="295"/>
        <end position="305"/>
    </location>
</feature>
<reference evidence="8" key="1">
    <citation type="submission" date="2018-12" db="EMBL/GenBank/DDBJ databases">
        <title>Tengunoibacter tsumagoiensis gen. nov., sp. nov., Dictyobacter kobayashii sp. nov., D. alpinus sp. nov., and D. joshuensis sp. nov. and description of Dictyobacteraceae fam. nov. within the order Ktedonobacterales isolated from Tengu-no-mugimeshi.</title>
        <authorList>
            <person name="Wang C.M."/>
            <person name="Zheng Y."/>
            <person name="Sakai Y."/>
            <person name="Toyoda A."/>
            <person name="Minakuchi Y."/>
            <person name="Abe K."/>
            <person name="Yokota A."/>
            <person name="Yabe S."/>
        </authorList>
    </citation>
    <scope>NUCLEOTIDE SEQUENCE [LARGE SCALE GENOMIC DNA]</scope>
    <source>
        <strain evidence="8">S-27</strain>
    </source>
</reference>
<feature type="region of interest" description="Disordered" evidence="5">
    <location>
        <begin position="344"/>
        <end position="417"/>
    </location>
</feature>
<keyword evidence="2" id="KW-0547">Nucleotide-binding</keyword>
<feature type="compositionally biased region" description="Polar residues" evidence="5">
    <location>
        <begin position="263"/>
        <end position="285"/>
    </location>
</feature>
<dbReference type="GO" id="GO:0004674">
    <property type="term" value="F:protein serine/threonine kinase activity"/>
    <property type="evidence" value="ECO:0007669"/>
    <property type="project" value="InterPro"/>
</dbReference>
<evidence type="ECO:0000256" key="3">
    <source>
        <dbReference type="ARBA" id="ARBA00022777"/>
    </source>
</evidence>
<evidence type="ECO:0000313" key="7">
    <source>
        <dbReference type="EMBL" id="GCE04026.1"/>
    </source>
</evidence>
<dbReference type="GO" id="GO:0005776">
    <property type="term" value="C:autophagosome"/>
    <property type="evidence" value="ECO:0007669"/>
    <property type="project" value="TreeGrafter"/>
</dbReference>
<feature type="region of interest" description="Disordered" evidence="5">
    <location>
        <begin position="255"/>
        <end position="306"/>
    </location>
</feature>
<dbReference type="AlphaFoldDB" id="A0A401ZB23"/>
<organism evidence="7 8">
    <name type="scientific">Dictyobacter aurantiacus</name>
    <dbReference type="NCBI Taxonomy" id="1936993"/>
    <lineage>
        <taxon>Bacteria</taxon>
        <taxon>Bacillati</taxon>
        <taxon>Chloroflexota</taxon>
        <taxon>Ktedonobacteria</taxon>
        <taxon>Ktedonobacterales</taxon>
        <taxon>Dictyobacteraceae</taxon>
        <taxon>Dictyobacter</taxon>
    </lineage>
</organism>
<dbReference type="InterPro" id="IPR045269">
    <property type="entry name" value="Atg1-like"/>
</dbReference>
<evidence type="ECO:0000256" key="1">
    <source>
        <dbReference type="ARBA" id="ARBA00022679"/>
    </source>
</evidence>
<dbReference type="PANTHER" id="PTHR24348:SF22">
    <property type="entry name" value="NON-SPECIFIC SERINE_THREONINE PROTEIN KINASE"/>
    <property type="match status" value="1"/>
</dbReference>
<dbReference type="InterPro" id="IPR000719">
    <property type="entry name" value="Prot_kinase_dom"/>
</dbReference>
<feature type="compositionally biased region" description="Basic and acidic residues" evidence="5">
    <location>
        <begin position="486"/>
        <end position="498"/>
    </location>
</feature>
<dbReference type="GO" id="GO:0005829">
    <property type="term" value="C:cytosol"/>
    <property type="evidence" value="ECO:0007669"/>
    <property type="project" value="TreeGrafter"/>
</dbReference>
<feature type="domain" description="Protein kinase" evidence="6">
    <location>
        <begin position="1"/>
        <end position="258"/>
    </location>
</feature>
<dbReference type="GO" id="GO:0016020">
    <property type="term" value="C:membrane"/>
    <property type="evidence" value="ECO:0007669"/>
    <property type="project" value="TreeGrafter"/>
</dbReference>
<dbReference type="Proteomes" id="UP000287224">
    <property type="component" value="Unassembled WGS sequence"/>
</dbReference>
<name>A0A401ZB23_9CHLR</name>
<dbReference type="PANTHER" id="PTHR24348">
    <property type="entry name" value="SERINE/THREONINE-PROTEIN KINASE UNC-51-RELATED"/>
    <property type="match status" value="1"/>
</dbReference>
<dbReference type="SUPFAM" id="SSF56112">
    <property type="entry name" value="Protein kinase-like (PK-like)"/>
    <property type="match status" value="1"/>
</dbReference>
<protein>
    <recommendedName>
        <fullName evidence="6">Protein kinase domain-containing protein</fullName>
    </recommendedName>
</protein>
<keyword evidence="4" id="KW-0067">ATP-binding</keyword>
<evidence type="ECO:0000313" key="8">
    <source>
        <dbReference type="Proteomes" id="UP000287224"/>
    </source>
</evidence>
<feature type="compositionally biased region" description="Polar residues" evidence="5">
    <location>
        <begin position="349"/>
        <end position="360"/>
    </location>
</feature>
<accession>A0A401ZB23</accession>
<dbReference type="GO" id="GO:0000407">
    <property type="term" value="C:phagophore assembly site"/>
    <property type="evidence" value="ECO:0007669"/>
    <property type="project" value="TreeGrafter"/>
</dbReference>
<evidence type="ECO:0000259" key="6">
    <source>
        <dbReference type="PROSITE" id="PS50011"/>
    </source>
</evidence>
<dbReference type="PROSITE" id="PS50011">
    <property type="entry name" value="PROTEIN_KINASE_DOM"/>
    <property type="match status" value="1"/>
</dbReference>
<sequence length="696" mass="76890">MAIDTQQQRPVIIHDIDISSLDEEHRALAIAALQNEYDVLRRQRIPAVTPLVDLRYFNGHLYVISGWPFALVSKNGTSNTSQLRISTLQDILQSGIGLPDEQTAIAWVYRLSRALEQLHRSEILLGQIDPQTILVSQHDYSGEPLLIIAWIPDLLRELIPQPLNHANPSPFCAPEVLLGDIEPRSDIYSLGAILYLLLTGITPDDANKRRHRPLPSLRDLDARSNSTLDMTVMQALAMERELRYQSASEFTETLQRFLPRPTINRSGDPNSPQASNEKSALSSAPNMADNKSDTDNEVADTEEADDKTISMIPLQARMARRYLSRIKTSNLSLAEVSTGEVPVEKGAAQQRQFQVDQSTQQHDEKPLAEEPEVMNTGTVEEEQAVESAGTEIAHDPQNTTPDVSQSEQNLQGEAAAPDQNEWGAQEGIPAGEQHIQTANEIPPQDISQMSTILIKKDSLSAELIAQAALVDHPVDNEQASNTEQAQHSEEAMHEHKDSSLTHLKNIITGSLPALPKLHIPKTPLLSRESTGDLKGQADDSLLKRVQRFILGEPQQNTSAAALIETPMRVQPNQGYSIRVNVLGRDKTNGDQISGGLSALGEGETVHIEVRSALYQNYAYIVQQADVTIPGTGYVAEVTMPMQALSSGPSGRRERLHIFFMDDNRSPLYEKPFVIELFVSHLVQSGREGHNVLSIPL</sequence>
<dbReference type="InterPro" id="IPR011009">
    <property type="entry name" value="Kinase-like_dom_sf"/>
</dbReference>
<keyword evidence="1" id="KW-0808">Transferase</keyword>
<evidence type="ECO:0000256" key="2">
    <source>
        <dbReference type="ARBA" id="ARBA00022741"/>
    </source>
</evidence>